<dbReference type="RefSeq" id="WP_272419899.1">
    <property type="nucleotide sequence ID" value="NZ_JAGTJJ010000004.1"/>
</dbReference>
<accession>A0A9X3X044</accession>
<feature type="region of interest" description="Disordered" evidence="1">
    <location>
        <begin position="1"/>
        <end position="20"/>
    </location>
</feature>
<evidence type="ECO:0000313" key="2">
    <source>
        <dbReference type="EMBL" id="MDC3981299.1"/>
    </source>
</evidence>
<evidence type="ECO:0000256" key="1">
    <source>
        <dbReference type="SAM" id="MobiDB-lite"/>
    </source>
</evidence>
<dbReference type="Proteomes" id="UP001151081">
    <property type="component" value="Unassembled WGS sequence"/>
</dbReference>
<name>A0A9X3X044_9BACT</name>
<gene>
    <name evidence="2" type="ORF">KEG57_12365</name>
</gene>
<protein>
    <submittedName>
        <fullName evidence="2">Uncharacterized protein</fullName>
    </submittedName>
</protein>
<proteinExistence type="predicted"/>
<keyword evidence="3" id="KW-1185">Reference proteome</keyword>
<dbReference type="AlphaFoldDB" id="A0A9X3X044"/>
<reference evidence="2 3" key="1">
    <citation type="submission" date="2021-04" db="EMBL/GenBank/DDBJ databases">
        <title>Genome analysis of Polyangium sp.</title>
        <authorList>
            <person name="Li Y."/>
            <person name="Wang J."/>
        </authorList>
    </citation>
    <scope>NUCLEOTIDE SEQUENCE [LARGE SCALE GENOMIC DNA]</scope>
    <source>
        <strain evidence="2 3">SDU14</strain>
    </source>
</reference>
<organism evidence="2 3">
    <name type="scientific">Polyangium jinanense</name>
    <dbReference type="NCBI Taxonomy" id="2829994"/>
    <lineage>
        <taxon>Bacteria</taxon>
        <taxon>Pseudomonadati</taxon>
        <taxon>Myxococcota</taxon>
        <taxon>Polyangia</taxon>
        <taxon>Polyangiales</taxon>
        <taxon>Polyangiaceae</taxon>
        <taxon>Polyangium</taxon>
    </lineage>
</organism>
<sequence>MTAATVMPNRKPTPRPTLPEVPRLPIRVLGPGKGMLVECPRRAAEVHIDRCTLCAACTGLSIRDRYLVCTLAPATREAAGNEPPGDGDAPLASEAQALRRRGCRIAWFGADLPLLEGRIEGNVDDRSAPKPP</sequence>
<dbReference type="EMBL" id="JAGTJJ010000004">
    <property type="protein sequence ID" value="MDC3981299.1"/>
    <property type="molecule type" value="Genomic_DNA"/>
</dbReference>
<evidence type="ECO:0000313" key="3">
    <source>
        <dbReference type="Proteomes" id="UP001151081"/>
    </source>
</evidence>
<comment type="caution">
    <text evidence="2">The sequence shown here is derived from an EMBL/GenBank/DDBJ whole genome shotgun (WGS) entry which is preliminary data.</text>
</comment>